<dbReference type="eggNOG" id="ENOG502RA4C">
    <property type="taxonomic scope" value="Eukaryota"/>
</dbReference>
<protein>
    <recommendedName>
        <fullName evidence="2">DUF7582 domain-containing protein</fullName>
    </recommendedName>
</protein>
<dbReference type="OrthoDB" id="3348320at2759"/>
<organism evidence="3 4">
    <name type="scientific">Penicillium oxalicum (strain 114-2 / CGMCC 5302)</name>
    <name type="common">Penicillium decumbens</name>
    <dbReference type="NCBI Taxonomy" id="933388"/>
    <lineage>
        <taxon>Eukaryota</taxon>
        <taxon>Fungi</taxon>
        <taxon>Dikarya</taxon>
        <taxon>Ascomycota</taxon>
        <taxon>Pezizomycotina</taxon>
        <taxon>Eurotiomycetes</taxon>
        <taxon>Eurotiomycetidae</taxon>
        <taxon>Eurotiales</taxon>
        <taxon>Aspergillaceae</taxon>
        <taxon>Penicillium</taxon>
    </lineage>
</organism>
<dbReference type="HOGENOM" id="CLU_084521_1_0_1"/>
<gene>
    <name evidence="3" type="ORF">PDE_06172</name>
</gene>
<evidence type="ECO:0000259" key="2">
    <source>
        <dbReference type="Pfam" id="PF24483"/>
    </source>
</evidence>
<evidence type="ECO:0000313" key="3">
    <source>
        <dbReference type="EMBL" id="EPS31217.1"/>
    </source>
</evidence>
<name>S8B8Y4_PENO1</name>
<dbReference type="EMBL" id="KB644413">
    <property type="protein sequence ID" value="EPS31217.1"/>
    <property type="molecule type" value="Genomic_DNA"/>
</dbReference>
<dbReference type="InterPro" id="IPR056004">
    <property type="entry name" value="DUF7582"/>
</dbReference>
<feature type="domain" description="DUF7582" evidence="2">
    <location>
        <begin position="36"/>
        <end position="165"/>
    </location>
</feature>
<dbReference type="AlphaFoldDB" id="S8B8Y4"/>
<sequence>MGQSISTLRRRHSTRTLRDLAAPRDQTISPPTLTRKNLTDALQNVADYLASKKQNITLIIVGGAINTLLLQSRTHTHDVDFFNDSLTAAEVKCLSKVAKSALKNNQELGSEWLNNRTVLFIPAHIRRVLMAEAIGQHTIVFQALGLTALAAPWEYLFCAKTDRLSGHGNSTVQPYD</sequence>
<evidence type="ECO:0000256" key="1">
    <source>
        <dbReference type="SAM" id="MobiDB-lite"/>
    </source>
</evidence>
<proteinExistence type="predicted"/>
<accession>S8B8Y4</accession>
<reference evidence="3 4" key="1">
    <citation type="journal article" date="2013" name="PLoS ONE">
        <title>Genomic and secretomic analyses reveal unique features of the lignocellulolytic enzyme system of Penicillium decumbens.</title>
        <authorList>
            <person name="Liu G."/>
            <person name="Zhang L."/>
            <person name="Wei X."/>
            <person name="Zou G."/>
            <person name="Qin Y."/>
            <person name="Ma L."/>
            <person name="Li J."/>
            <person name="Zheng H."/>
            <person name="Wang S."/>
            <person name="Wang C."/>
            <person name="Xun L."/>
            <person name="Zhao G.-P."/>
            <person name="Zhou Z."/>
            <person name="Qu Y."/>
        </authorList>
    </citation>
    <scope>NUCLEOTIDE SEQUENCE [LARGE SCALE GENOMIC DNA]</scope>
    <source>
        <strain evidence="4">114-2 / CGMCC 5302</strain>
    </source>
</reference>
<dbReference type="STRING" id="933388.S8B8Y4"/>
<evidence type="ECO:0000313" key="4">
    <source>
        <dbReference type="Proteomes" id="UP000019376"/>
    </source>
</evidence>
<feature type="region of interest" description="Disordered" evidence="1">
    <location>
        <begin position="1"/>
        <end position="32"/>
    </location>
</feature>
<keyword evidence="4" id="KW-1185">Reference proteome</keyword>
<dbReference type="Proteomes" id="UP000019376">
    <property type="component" value="Unassembled WGS sequence"/>
</dbReference>
<dbReference type="Pfam" id="PF24483">
    <property type="entry name" value="DUF7582"/>
    <property type="match status" value="1"/>
</dbReference>
<dbReference type="PhylomeDB" id="S8B8Y4"/>